<dbReference type="AlphaFoldDB" id="A0A9Q0MLT4"/>
<evidence type="ECO:0000313" key="2">
    <source>
        <dbReference type="EMBL" id="KAJ6621569.1"/>
    </source>
</evidence>
<dbReference type="OrthoDB" id="166803at2759"/>
<dbReference type="GO" id="GO:0051480">
    <property type="term" value="P:regulation of cytosolic calcium ion concentration"/>
    <property type="evidence" value="ECO:0007669"/>
    <property type="project" value="TreeGrafter"/>
</dbReference>
<dbReference type="GO" id="GO:0005783">
    <property type="term" value="C:endoplasmic reticulum"/>
    <property type="evidence" value="ECO:0007669"/>
    <property type="project" value="TreeGrafter"/>
</dbReference>
<keyword evidence="1" id="KW-0812">Transmembrane</keyword>
<keyword evidence="1" id="KW-0472">Membrane</keyword>
<sequence length="54" mass="6091">MHDVLNTHSTAMTSYAVFAIQVCIGLILMVWVVQKARKELSEALLVEIDNNFKV</sequence>
<protein>
    <submittedName>
        <fullName evidence="2">Protein maelstrom</fullName>
    </submittedName>
</protein>
<gene>
    <name evidence="2" type="primary">mael_1</name>
    <name evidence="2" type="ORF">Bhyg_17500</name>
</gene>
<keyword evidence="3" id="KW-1185">Reference proteome</keyword>
<evidence type="ECO:0000313" key="3">
    <source>
        <dbReference type="Proteomes" id="UP001151699"/>
    </source>
</evidence>
<evidence type="ECO:0000256" key="1">
    <source>
        <dbReference type="SAM" id="Phobius"/>
    </source>
</evidence>
<name>A0A9Q0MLT4_9DIPT</name>
<organism evidence="2 3">
    <name type="scientific">Pseudolycoriella hygida</name>
    <dbReference type="NCBI Taxonomy" id="35572"/>
    <lineage>
        <taxon>Eukaryota</taxon>
        <taxon>Metazoa</taxon>
        <taxon>Ecdysozoa</taxon>
        <taxon>Arthropoda</taxon>
        <taxon>Hexapoda</taxon>
        <taxon>Insecta</taxon>
        <taxon>Pterygota</taxon>
        <taxon>Neoptera</taxon>
        <taxon>Endopterygota</taxon>
        <taxon>Diptera</taxon>
        <taxon>Nematocera</taxon>
        <taxon>Sciaroidea</taxon>
        <taxon>Sciaridae</taxon>
        <taxon>Pseudolycoriella</taxon>
    </lineage>
</organism>
<proteinExistence type="predicted"/>
<feature type="transmembrane region" description="Helical" evidence="1">
    <location>
        <begin position="12"/>
        <end position="33"/>
    </location>
</feature>
<dbReference type="PANTHER" id="PTHR46593">
    <property type="entry name" value="TRANSMEMBRANE PROTEIN 64"/>
    <property type="match status" value="1"/>
</dbReference>
<reference evidence="2" key="1">
    <citation type="submission" date="2022-07" db="EMBL/GenBank/DDBJ databases">
        <authorList>
            <person name="Trinca V."/>
            <person name="Uliana J.V.C."/>
            <person name="Torres T.T."/>
            <person name="Ward R.J."/>
            <person name="Monesi N."/>
        </authorList>
    </citation>
    <scope>NUCLEOTIDE SEQUENCE</scope>
    <source>
        <strain evidence="2">HSMRA1968</strain>
        <tissue evidence="2">Whole embryos</tissue>
    </source>
</reference>
<dbReference type="Proteomes" id="UP001151699">
    <property type="component" value="Unassembled WGS sequence"/>
</dbReference>
<dbReference type="InterPro" id="IPR053069">
    <property type="entry name" value="TVP38/TMEM64"/>
</dbReference>
<accession>A0A9Q0MLT4</accession>
<comment type="caution">
    <text evidence="2">The sequence shown here is derived from an EMBL/GenBank/DDBJ whole genome shotgun (WGS) entry which is preliminary data.</text>
</comment>
<dbReference type="EMBL" id="WJQU01003845">
    <property type="protein sequence ID" value="KAJ6621569.1"/>
    <property type="molecule type" value="Genomic_DNA"/>
</dbReference>
<keyword evidence="1" id="KW-1133">Transmembrane helix</keyword>
<dbReference type="PANTHER" id="PTHR46593:SF1">
    <property type="entry name" value="TRANSMEMBRANE PROTEIN 64"/>
    <property type="match status" value="1"/>
</dbReference>
<feature type="non-terminal residue" evidence="2">
    <location>
        <position position="54"/>
    </location>
</feature>